<evidence type="ECO:0000259" key="8">
    <source>
        <dbReference type="PROSITE" id="PS51820"/>
    </source>
</evidence>
<dbReference type="GeneID" id="30157009"/>
<evidence type="ECO:0000256" key="6">
    <source>
        <dbReference type="ARBA" id="ARBA00023295"/>
    </source>
</evidence>
<gene>
    <name evidence="9" type="ORF">L202_05700</name>
</gene>
<dbReference type="Gene3D" id="2.60.120.260">
    <property type="entry name" value="Galactose-binding domain-like"/>
    <property type="match status" value="1"/>
</dbReference>
<evidence type="ECO:0000256" key="3">
    <source>
        <dbReference type="ARBA" id="ARBA00012744"/>
    </source>
</evidence>
<dbReference type="Gene3D" id="3.20.20.300">
    <property type="entry name" value="Glycoside hydrolase, family 3, N-terminal domain"/>
    <property type="match status" value="1"/>
</dbReference>
<keyword evidence="6 7" id="KW-0326">Glycosidase</keyword>
<evidence type="ECO:0000256" key="5">
    <source>
        <dbReference type="ARBA" id="ARBA00023277"/>
    </source>
</evidence>
<evidence type="ECO:0000256" key="1">
    <source>
        <dbReference type="ARBA" id="ARBA00000448"/>
    </source>
</evidence>
<dbReference type="InterPro" id="IPR011658">
    <property type="entry name" value="PA14_dom"/>
</dbReference>
<comment type="catalytic activity">
    <reaction evidence="1 7">
        <text>Hydrolysis of terminal, non-reducing beta-D-glucosyl residues with release of beta-D-glucose.</text>
        <dbReference type="EC" id="3.2.1.21"/>
    </reaction>
</comment>
<dbReference type="OrthoDB" id="47059at2759"/>
<dbReference type="AlphaFoldDB" id="A0A1E3HN77"/>
<feature type="domain" description="PA14" evidence="8">
    <location>
        <begin position="429"/>
        <end position="587"/>
    </location>
</feature>
<dbReference type="EC" id="3.2.1.21" evidence="3 7"/>
<evidence type="ECO:0000313" key="10">
    <source>
        <dbReference type="Proteomes" id="UP000094065"/>
    </source>
</evidence>
<dbReference type="Gene3D" id="2.60.40.10">
    <property type="entry name" value="Immunoglobulins"/>
    <property type="match status" value="1"/>
</dbReference>
<dbReference type="STRING" id="1295533.A0A1E3HN77"/>
<dbReference type="InterPro" id="IPR036962">
    <property type="entry name" value="Glyco_hydro_3_N_sf"/>
</dbReference>
<dbReference type="InterPro" id="IPR050288">
    <property type="entry name" value="Cellulose_deg_GH3"/>
</dbReference>
<evidence type="ECO:0000256" key="4">
    <source>
        <dbReference type="ARBA" id="ARBA00022801"/>
    </source>
</evidence>
<dbReference type="InterPro" id="IPR036881">
    <property type="entry name" value="Glyco_hydro_3_C_sf"/>
</dbReference>
<dbReference type="SMART" id="SM01217">
    <property type="entry name" value="Fn3_like"/>
    <property type="match status" value="1"/>
</dbReference>
<organism evidence="9 10">
    <name type="scientific">Cryptococcus amylolentus CBS 6039</name>
    <dbReference type="NCBI Taxonomy" id="1295533"/>
    <lineage>
        <taxon>Eukaryota</taxon>
        <taxon>Fungi</taxon>
        <taxon>Dikarya</taxon>
        <taxon>Basidiomycota</taxon>
        <taxon>Agaricomycotina</taxon>
        <taxon>Tremellomycetes</taxon>
        <taxon>Tremellales</taxon>
        <taxon>Cryptococcaceae</taxon>
        <taxon>Cryptococcus</taxon>
    </lineage>
</organism>
<keyword evidence="5 7" id="KW-0119">Carbohydrate metabolism</keyword>
<dbReference type="SMART" id="SM00758">
    <property type="entry name" value="PA14"/>
    <property type="match status" value="1"/>
</dbReference>
<sequence>MSQNDKMDKSFLTADVDDLLKQLTTDEKIALLAGKDWWNTVDVPRLNIPSVKMTDGPGGARGDSFYHMTPASALPSSTALASTFSLPLIHSAGQLLALEALARNATALLAPTINIARSPLGGRAFESFSEDPTLAGQLAGAYIRGLQEGSKKGDGLGKGGVGAVIKHFVGNDQEHERMGEDSLISPRALREIYLRPFQIALHLSSPSAFMTAYNKLNGTHCSENEWLLEQVLRKEWGFEGLVMSDWYGTYSVSESINAGMNLEMPGPATWRAEGLVQHLLNAHKIDPRQLDKVAGGVLKWVQKLARANEELVYSPASPENTRTESQEEDARFLRQLAGDGIVLLKNEESILPIQPPTSTKPKTVAVIGPNAKAKVLTGGGSATLRSSWSSSPWEGLSTNSPEGIELSHAQGAFTGKFLPTLDASFTCPDGSPGFQLSHFSLASSGVPEEEPTFVEKWDDSNMFLADFSPPNLSRDYITQLDAIWTPEEEGEYEFGLSVTGKGWVWVDGELVVDVSKPVKRGSAFFGSGSVEVKGTVKVEKGKRYAFKMIHDTRPPATNDANTPFRNPGIRLGVAPLISPSQLISNAVALAKSSDIALLVVGLNADWESEGYDRPDLSLPLNTDKLISSVADANPNTIVVIQAGSAVSMPWVDKVKGVVHAWYLGNETGNAIADIVYGTTNPSGRLPLTFPKREIDIAAHLNAKSARTKVHYEEGIWVGYKHFNARGIEPLFPFGHGLSYTSFSYTNLRISISPKKVKEVGADGWKVEVEVDVKNEGEREGKHTVLFFLTPPKETETGLKHPERTLQGFEKVELEAGETKTVKVVFDKCTFFIPLNTLWLWNTWRAEPGEWTVRVGVDAGKMWEGEEAKFRIEDELEWRGL</sequence>
<dbReference type="RefSeq" id="XP_018992550.1">
    <property type="nucleotide sequence ID" value="XM_019140059.1"/>
</dbReference>
<comment type="caution">
    <text evidence="9">The sequence shown here is derived from an EMBL/GenBank/DDBJ whole genome shotgun (WGS) entry which is preliminary data.</text>
</comment>
<accession>A0A1E3HN77</accession>
<dbReference type="Pfam" id="PF00933">
    <property type="entry name" value="Glyco_hydro_3"/>
    <property type="match status" value="1"/>
</dbReference>
<dbReference type="Gene3D" id="3.40.50.1700">
    <property type="entry name" value="Glycoside hydrolase family 3 C-terminal domain"/>
    <property type="match status" value="1"/>
</dbReference>
<keyword evidence="4 7" id="KW-0378">Hydrolase</keyword>
<dbReference type="Pfam" id="PF01915">
    <property type="entry name" value="Glyco_hydro_3_C"/>
    <property type="match status" value="1"/>
</dbReference>
<dbReference type="InterPro" id="IPR019800">
    <property type="entry name" value="Glyco_hydro_3_AS"/>
</dbReference>
<dbReference type="Pfam" id="PF14310">
    <property type="entry name" value="Fn3-like"/>
    <property type="match status" value="1"/>
</dbReference>
<dbReference type="PRINTS" id="PR00133">
    <property type="entry name" value="GLHYDRLASE3"/>
</dbReference>
<dbReference type="GO" id="GO:0008422">
    <property type="term" value="F:beta-glucosidase activity"/>
    <property type="evidence" value="ECO:0007669"/>
    <property type="project" value="UniProtKB-EC"/>
</dbReference>
<evidence type="ECO:0000256" key="7">
    <source>
        <dbReference type="RuleBase" id="RU361161"/>
    </source>
</evidence>
<dbReference type="PROSITE" id="PS00775">
    <property type="entry name" value="GLYCOSYL_HYDROL_F3"/>
    <property type="match status" value="1"/>
</dbReference>
<dbReference type="PANTHER" id="PTHR42715:SF10">
    <property type="entry name" value="BETA-GLUCOSIDASE"/>
    <property type="match status" value="1"/>
</dbReference>
<dbReference type="SUPFAM" id="SSF52279">
    <property type="entry name" value="Beta-D-glucan exohydrolase, C-terminal domain"/>
    <property type="match status" value="1"/>
</dbReference>
<dbReference type="InterPro" id="IPR002772">
    <property type="entry name" value="Glyco_hydro_3_C"/>
</dbReference>
<dbReference type="InterPro" id="IPR026891">
    <property type="entry name" value="Fn3-like"/>
</dbReference>
<dbReference type="InterPro" id="IPR013783">
    <property type="entry name" value="Ig-like_fold"/>
</dbReference>
<dbReference type="InterPro" id="IPR037524">
    <property type="entry name" value="PA14/GLEYA"/>
</dbReference>
<dbReference type="Proteomes" id="UP000094065">
    <property type="component" value="Unassembled WGS sequence"/>
</dbReference>
<dbReference type="InterPro" id="IPR017853">
    <property type="entry name" value="GH"/>
</dbReference>
<dbReference type="InterPro" id="IPR001764">
    <property type="entry name" value="Glyco_hydro_3_N"/>
</dbReference>
<reference evidence="9 10" key="1">
    <citation type="submission" date="2016-06" db="EMBL/GenBank/DDBJ databases">
        <title>Evolution of pathogenesis and genome organization in the Tremellales.</title>
        <authorList>
            <person name="Cuomo C."/>
            <person name="Litvintseva A."/>
            <person name="Heitman J."/>
            <person name="Chen Y."/>
            <person name="Sun S."/>
            <person name="Springer D."/>
            <person name="Dromer F."/>
            <person name="Young S."/>
            <person name="Zeng Q."/>
            <person name="Chapman S."/>
            <person name="Gujja S."/>
            <person name="Saif S."/>
            <person name="Birren B."/>
        </authorList>
    </citation>
    <scope>NUCLEOTIDE SEQUENCE [LARGE SCALE GENOMIC DNA]</scope>
    <source>
        <strain evidence="9 10">CBS 6039</strain>
    </source>
</reference>
<dbReference type="PANTHER" id="PTHR42715">
    <property type="entry name" value="BETA-GLUCOSIDASE"/>
    <property type="match status" value="1"/>
</dbReference>
<keyword evidence="7" id="KW-0624">Polysaccharide degradation</keyword>
<keyword evidence="10" id="KW-1185">Reference proteome</keyword>
<comment type="similarity">
    <text evidence="2 7">Belongs to the glycosyl hydrolase 3 family.</text>
</comment>
<name>A0A1E3HN77_9TREE</name>
<comment type="pathway">
    <text evidence="7">Glycan metabolism; cellulose degradation.</text>
</comment>
<dbReference type="SUPFAM" id="SSF51445">
    <property type="entry name" value="(Trans)glycosidases"/>
    <property type="match status" value="1"/>
</dbReference>
<proteinExistence type="inferred from homology"/>
<dbReference type="PROSITE" id="PS51820">
    <property type="entry name" value="PA14"/>
    <property type="match status" value="1"/>
</dbReference>
<dbReference type="UniPathway" id="UPA00696"/>
<dbReference type="Pfam" id="PF07691">
    <property type="entry name" value="PA14"/>
    <property type="match status" value="1"/>
</dbReference>
<evidence type="ECO:0000256" key="2">
    <source>
        <dbReference type="ARBA" id="ARBA00005336"/>
    </source>
</evidence>
<protein>
    <recommendedName>
        <fullName evidence="3 7">beta-glucosidase</fullName>
        <ecNumber evidence="3 7">3.2.1.21</ecNumber>
    </recommendedName>
</protein>
<dbReference type="GO" id="GO:0030245">
    <property type="term" value="P:cellulose catabolic process"/>
    <property type="evidence" value="ECO:0007669"/>
    <property type="project" value="UniProtKB-UniPathway"/>
</dbReference>
<dbReference type="EMBL" id="AWGJ01000008">
    <property type="protein sequence ID" value="ODN77176.1"/>
    <property type="molecule type" value="Genomic_DNA"/>
</dbReference>
<evidence type="ECO:0000313" key="9">
    <source>
        <dbReference type="EMBL" id="ODN77176.1"/>
    </source>
</evidence>